<reference evidence="3" key="1">
    <citation type="submission" date="2021-10" db="EMBL/GenBank/DDBJ databases">
        <authorList>
            <person name="Hussein R."/>
            <person name="Harrison J."/>
            <person name="Studholme D.J."/>
            <person name="Vicente J."/>
            <person name="Grant M."/>
        </authorList>
    </citation>
    <scope>NUCLEOTIDE SEQUENCE</scope>
    <source>
        <strain evidence="3">NCPPB 2970</strain>
    </source>
</reference>
<dbReference type="Pfam" id="PF20335">
    <property type="entry name" value="DUF6630"/>
    <property type="match status" value="1"/>
</dbReference>
<gene>
    <name evidence="3" type="ORF">LLE72_010595</name>
</gene>
<comment type="caution">
    <text evidence="3">The sequence shown here is derived from an EMBL/GenBank/DDBJ whole genome shotgun (WGS) entry which is preliminary data.</text>
</comment>
<dbReference type="Proteomes" id="UP001297361">
    <property type="component" value="Unassembled WGS sequence"/>
</dbReference>
<dbReference type="InterPro" id="IPR046582">
    <property type="entry name" value="DUF6630"/>
</dbReference>
<name>A0AAJ3CDG9_XANCA</name>
<accession>A0AAJ3CDG9</accession>
<evidence type="ECO:0000259" key="2">
    <source>
        <dbReference type="Pfam" id="PF20335"/>
    </source>
</evidence>
<evidence type="ECO:0000256" key="1">
    <source>
        <dbReference type="SAM" id="MobiDB-lite"/>
    </source>
</evidence>
<dbReference type="EMBL" id="JAJFNJ020000003">
    <property type="protein sequence ID" value="MEC3888184.1"/>
    <property type="molecule type" value="Genomic_DNA"/>
</dbReference>
<evidence type="ECO:0000313" key="4">
    <source>
        <dbReference type="Proteomes" id="UP001297361"/>
    </source>
</evidence>
<dbReference type="AlphaFoldDB" id="A0AAJ3CDG9"/>
<feature type="domain" description="DUF6630" evidence="2">
    <location>
        <begin position="31"/>
        <end position="179"/>
    </location>
</feature>
<sequence length="184" mass="20750">MPDNSADYEDDDGLPADLEEADDVDDHPGRVWNLLVLINPGDEETALGQFDAWREAQAEADEDEEDDAWLWALKDAIDWRSGFYVDWKDTDSFIAAIDELSARWNLRIDWGGDLDDEDFANGLGVPDLMAVAFDRLREHGYSLWNWNTGGDAYAGWIALSRDDDAMLALTSLMDVEVRLGNEAF</sequence>
<evidence type="ECO:0000313" key="3">
    <source>
        <dbReference type="EMBL" id="MEC3888184.1"/>
    </source>
</evidence>
<proteinExistence type="predicted"/>
<reference evidence="3" key="2">
    <citation type="submission" date="2024-01" db="EMBL/GenBank/DDBJ databases">
        <title>Long-read genome sequencing of X. campestris pv. papavericola.</title>
        <authorList>
            <person name="Hussain R.M.F."/>
            <person name="Greer S."/>
            <person name="Harrison J."/>
            <person name="Grant M."/>
            <person name="Vicente J."/>
            <person name="Studholme D.J."/>
        </authorList>
    </citation>
    <scope>NUCLEOTIDE SEQUENCE</scope>
    <source>
        <strain evidence="3">NCPPB 2970</strain>
    </source>
</reference>
<dbReference type="RefSeq" id="WP_228426452.1">
    <property type="nucleotide sequence ID" value="NZ_JAJFNJ020000003.1"/>
</dbReference>
<protein>
    <recommendedName>
        <fullName evidence="2">DUF6630 domain-containing protein</fullName>
    </recommendedName>
</protein>
<feature type="compositionally biased region" description="Acidic residues" evidence="1">
    <location>
        <begin position="1"/>
        <end position="25"/>
    </location>
</feature>
<organism evidence="3 4">
    <name type="scientific">Xanthomonas campestris pv. papavericola</name>
    <dbReference type="NCBI Taxonomy" id="487881"/>
    <lineage>
        <taxon>Bacteria</taxon>
        <taxon>Pseudomonadati</taxon>
        <taxon>Pseudomonadota</taxon>
        <taxon>Gammaproteobacteria</taxon>
        <taxon>Lysobacterales</taxon>
        <taxon>Lysobacteraceae</taxon>
        <taxon>Xanthomonas</taxon>
    </lineage>
</organism>
<feature type="region of interest" description="Disordered" evidence="1">
    <location>
        <begin position="1"/>
        <end position="26"/>
    </location>
</feature>